<gene>
    <name evidence="9" type="ORF">CCDG5_0662</name>
</gene>
<sequence length="296" mass="33007">MITKTLQPKRGVIAALLFPGLFIYGFIVILPLFTSLYYSLFNYSGGLASKFIGFQNYAQLIKDMDFWNAFKNNLIIIALCLIGQLGIAMIITVFMTSKLLRFNAFHRNVIFLPAVISAVVVGFLWTIIYNKDYGFLNVILKNIGLGSLIKPWLDDPKIVMISVSIPIIWQYIGFYMVIFLSAYQSISPDIFESAELDGATGIKRTFFITLPLMKDTMKVAVMLCIAGNMKIFDQIYVMTGGGPGNSSTVLAQYAYQNSFIMFRLGYGSAISIGILILSVSIILISRRLFGGDKDDT</sequence>
<keyword evidence="10" id="KW-1185">Reference proteome</keyword>
<evidence type="ECO:0000313" key="10">
    <source>
        <dbReference type="Proteomes" id="UP000032431"/>
    </source>
</evidence>
<dbReference type="PROSITE" id="PS50928">
    <property type="entry name" value="ABC_TM1"/>
    <property type="match status" value="1"/>
</dbReference>
<dbReference type="GO" id="GO:0005886">
    <property type="term" value="C:plasma membrane"/>
    <property type="evidence" value="ECO:0007669"/>
    <property type="project" value="UniProtKB-SubCell"/>
</dbReference>
<evidence type="ECO:0000256" key="3">
    <source>
        <dbReference type="ARBA" id="ARBA00022475"/>
    </source>
</evidence>
<keyword evidence="3" id="KW-1003">Cell membrane</keyword>
<keyword evidence="6 7" id="KW-0472">Membrane</keyword>
<dbReference type="InterPro" id="IPR050809">
    <property type="entry name" value="UgpAE/MalFG_permease"/>
</dbReference>
<dbReference type="KEGG" id="ccel:CCDG5_0662"/>
<reference evidence="10" key="1">
    <citation type="submission" date="2014-07" db="EMBL/GenBank/DDBJ databases">
        <authorList>
            <person name="Wibberg D."/>
        </authorList>
    </citation>
    <scope>NUCLEOTIDE SEQUENCE [LARGE SCALE GENOMIC DNA]</scope>
    <source>
        <strain evidence="10">DG5</strain>
    </source>
</reference>
<dbReference type="GO" id="GO:0055085">
    <property type="term" value="P:transmembrane transport"/>
    <property type="evidence" value="ECO:0007669"/>
    <property type="project" value="InterPro"/>
</dbReference>
<dbReference type="SUPFAM" id="SSF161098">
    <property type="entry name" value="MetI-like"/>
    <property type="match status" value="1"/>
</dbReference>
<keyword evidence="2 7" id="KW-0813">Transport</keyword>
<protein>
    <submittedName>
        <fullName evidence="9">Sugar ABC transporter permease</fullName>
    </submittedName>
</protein>
<dbReference type="HOGENOM" id="CLU_016047_0_0_9"/>
<dbReference type="PANTHER" id="PTHR43227">
    <property type="entry name" value="BLL4140 PROTEIN"/>
    <property type="match status" value="1"/>
</dbReference>
<name>A0A078KJI6_9FIRM</name>
<dbReference type="InterPro" id="IPR000515">
    <property type="entry name" value="MetI-like"/>
</dbReference>
<comment type="subcellular location">
    <subcellularLocation>
        <location evidence="1 7">Cell membrane</location>
        <topology evidence="1 7">Multi-pass membrane protein</topology>
    </subcellularLocation>
</comment>
<keyword evidence="4 7" id="KW-0812">Transmembrane</keyword>
<evidence type="ECO:0000259" key="8">
    <source>
        <dbReference type="PROSITE" id="PS50928"/>
    </source>
</evidence>
<keyword evidence="5 7" id="KW-1133">Transmembrane helix</keyword>
<dbReference type="AlphaFoldDB" id="A0A078KJI6"/>
<comment type="similarity">
    <text evidence="7">Belongs to the binding-protein-dependent transport system permease family.</text>
</comment>
<evidence type="ECO:0000256" key="6">
    <source>
        <dbReference type="ARBA" id="ARBA00023136"/>
    </source>
</evidence>
<dbReference type="PATRIC" id="fig|29343.3.peg.694"/>
<proteinExistence type="inferred from homology"/>
<dbReference type="Gene3D" id="1.10.3720.10">
    <property type="entry name" value="MetI-like"/>
    <property type="match status" value="1"/>
</dbReference>
<evidence type="ECO:0000256" key="1">
    <source>
        <dbReference type="ARBA" id="ARBA00004651"/>
    </source>
</evidence>
<dbReference type="CDD" id="cd06261">
    <property type="entry name" value="TM_PBP2"/>
    <property type="match status" value="1"/>
</dbReference>
<feature type="domain" description="ABC transmembrane type-1" evidence="8">
    <location>
        <begin position="70"/>
        <end position="285"/>
    </location>
</feature>
<evidence type="ECO:0000313" key="9">
    <source>
        <dbReference type="EMBL" id="CDZ23791.1"/>
    </source>
</evidence>
<dbReference type="PANTHER" id="PTHR43227:SF8">
    <property type="entry name" value="DIACETYLCHITOBIOSE UPTAKE SYSTEM PERMEASE PROTEIN DASB"/>
    <property type="match status" value="1"/>
</dbReference>
<dbReference type="Proteomes" id="UP000032431">
    <property type="component" value="Chromosome I"/>
</dbReference>
<evidence type="ECO:0000256" key="7">
    <source>
        <dbReference type="RuleBase" id="RU363032"/>
    </source>
</evidence>
<dbReference type="STRING" id="29343.CCDG5_0662"/>
<dbReference type="OrthoDB" id="367897at2"/>
<feature type="transmembrane region" description="Helical" evidence="7">
    <location>
        <begin position="74"/>
        <end position="97"/>
    </location>
</feature>
<organism evidence="9 10">
    <name type="scientific">[Clostridium] cellulosi</name>
    <dbReference type="NCBI Taxonomy" id="29343"/>
    <lineage>
        <taxon>Bacteria</taxon>
        <taxon>Bacillati</taxon>
        <taxon>Bacillota</taxon>
        <taxon>Clostridia</taxon>
        <taxon>Eubacteriales</taxon>
        <taxon>Oscillospiraceae</taxon>
        <taxon>Oscillospiraceae incertae sedis</taxon>
    </lineage>
</organism>
<dbReference type="Pfam" id="PF00528">
    <property type="entry name" value="BPD_transp_1"/>
    <property type="match status" value="1"/>
</dbReference>
<accession>A0A078KJI6</accession>
<feature type="transmembrane region" description="Helical" evidence="7">
    <location>
        <begin position="12"/>
        <end position="33"/>
    </location>
</feature>
<evidence type="ECO:0000256" key="4">
    <source>
        <dbReference type="ARBA" id="ARBA00022692"/>
    </source>
</evidence>
<evidence type="ECO:0000256" key="5">
    <source>
        <dbReference type="ARBA" id="ARBA00022989"/>
    </source>
</evidence>
<dbReference type="InterPro" id="IPR035906">
    <property type="entry name" value="MetI-like_sf"/>
</dbReference>
<feature type="transmembrane region" description="Helical" evidence="7">
    <location>
        <begin position="259"/>
        <end position="284"/>
    </location>
</feature>
<feature type="transmembrane region" description="Helical" evidence="7">
    <location>
        <begin position="109"/>
        <end position="128"/>
    </location>
</feature>
<feature type="transmembrane region" description="Helical" evidence="7">
    <location>
        <begin position="158"/>
        <end position="183"/>
    </location>
</feature>
<evidence type="ECO:0000256" key="2">
    <source>
        <dbReference type="ARBA" id="ARBA00022448"/>
    </source>
</evidence>
<dbReference type="EMBL" id="LM995447">
    <property type="protein sequence ID" value="CDZ23791.1"/>
    <property type="molecule type" value="Genomic_DNA"/>
</dbReference>